<name>A0ABT2UQG4_9BACL</name>
<dbReference type="Proteomes" id="UP001652445">
    <property type="component" value="Unassembled WGS sequence"/>
</dbReference>
<feature type="chain" id="PRO_5047333076" description="Copper amine oxidase-like N-terminal domain-containing protein" evidence="1">
    <location>
        <begin position="25"/>
        <end position="477"/>
    </location>
</feature>
<protein>
    <recommendedName>
        <fullName evidence="4">Copper amine oxidase-like N-terminal domain-containing protein</fullName>
    </recommendedName>
</protein>
<gene>
    <name evidence="2" type="ORF">OB236_32665</name>
</gene>
<keyword evidence="1" id="KW-0732">Signal</keyword>
<accession>A0ABT2UQG4</accession>
<evidence type="ECO:0000313" key="2">
    <source>
        <dbReference type="EMBL" id="MCU6796890.1"/>
    </source>
</evidence>
<organism evidence="2 3">
    <name type="scientific">Paenibacillus baimaensis</name>
    <dbReference type="NCBI Taxonomy" id="2982185"/>
    <lineage>
        <taxon>Bacteria</taxon>
        <taxon>Bacillati</taxon>
        <taxon>Bacillota</taxon>
        <taxon>Bacilli</taxon>
        <taxon>Bacillales</taxon>
        <taxon>Paenibacillaceae</taxon>
        <taxon>Paenibacillus</taxon>
    </lineage>
</organism>
<reference evidence="2 3" key="1">
    <citation type="submission" date="2022-09" db="EMBL/GenBank/DDBJ databases">
        <authorList>
            <person name="Han X.L."/>
            <person name="Wang Q."/>
            <person name="Lu T."/>
        </authorList>
    </citation>
    <scope>NUCLEOTIDE SEQUENCE [LARGE SCALE GENOMIC DNA]</scope>
    <source>
        <strain evidence="2 3">WQ 127069</strain>
    </source>
</reference>
<evidence type="ECO:0000256" key="1">
    <source>
        <dbReference type="SAM" id="SignalP"/>
    </source>
</evidence>
<sequence length="477" mass="54682">MWRFLLTAVLFIVLLGQLPQQLQAQSGQVQVTIPEFPITLDGVQIDQEHSAYPLITYKDITYFPLTWNAARALGLAYTWNQQSGLTIVPGYEQGLPGKDKWSQDDSVTNRLGSSYNATIASFAVTVYEQPVDQASEPYPLLQFRDITYFPMSWRYAHDLFHMNLQWENIAGLTITTDQNRLLDRIEYDDENYVYIRNHMYKNNENGYLKIAKSLQEPPQWIRGATVGGLFEHASQWMWTYKDELALERKQDELYYNNLQLTSLTKYLSESQTLFAQYPDAVNNGVTYRALTHRLSEKQTLLMLSVIVDVPVKGRFQGPKEYQLSYLIRGEAVTELPFSIIRGSWSNADGSHWVVGDNWKLLLVSSQGEISTVNDLFQGAEVEIPHFGYPRTSEGTLIIKTHSPSYSTYALDTKLNVKKLYGDYGADLPYGAYVEGYHYDLFQVDGNTITNKTRNESRTFWDYELFGASEFTGSNQTK</sequence>
<dbReference type="EMBL" id="JAOQIO010000110">
    <property type="protein sequence ID" value="MCU6796890.1"/>
    <property type="molecule type" value="Genomic_DNA"/>
</dbReference>
<evidence type="ECO:0000313" key="3">
    <source>
        <dbReference type="Proteomes" id="UP001652445"/>
    </source>
</evidence>
<comment type="caution">
    <text evidence="2">The sequence shown here is derived from an EMBL/GenBank/DDBJ whole genome shotgun (WGS) entry which is preliminary data.</text>
</comment>
<proteinExistence type="predicted"/>
<evidence type="ECO:0008006" key="4">
    <source>
        <dbReference type="Google" id="ProtNLM"/>
    </source>
</evidence>
<keyword evidence="3" id="KW-1185">Reference proteome</keyword>
<feature type="signal peptide" evidence="1">
    <location>
        <begin position="1"/>
        <end position="24"/>
    </location>
</feature>
<dbReference type="RefSeq" id="WP_262687719.1">
    <property type="nucleotide sequence ID" value="NZ_JAOQIO010000110.1"/>
</dbReference>